<dbReference type="PANTHER" id="PTHR30027">
    <property type="entry name" value="RIBOSOMAL RNA SMALL SUBUNIT METHYLTRANSFERASE E"/>
    <property type="match status" value="1"/>
</dbReference>
<dbReference type="EMBL" id="JACGBB010000004">
    <property type="protein sequence ID" value="MBZ7987104.1"/>
    <property type="molecule type" value="Genomic_DNA"/>
</dbReference>
<evidence type="ECO:0000256" key="4">
    <source>
        <dbReference type="ARBA" id="ARBA00022552"/>
    </source>
</evidence>
<dbReference type="NCBIfam" id="TIGR00046">
    <property type="entry name" value="RsmE family RNA methyltransferase"/>
    <property type="match status" value="1"/>
</dbReference>
<evidence type="ECO:0000256" key="7">
    <source>
        <dbReference type="ARBA" id="ARBA00022691"/>
    </source>
</evidence>
<sequence>MLFYYDENAGNEQIIIKELSHFKARRQKINDIVNISKLDGFLYSYKIINFEKRQIILQLLSKKDFVNNNAFTHLALAMIELDSLYEILPYLNELGLSKLYLVYCDYSQKNIKFDEKQQNKAKRILINSSMQCARADILEIEVFKDLKSLKDAKGELCLIDFSANELCEFDNKKLYVIGPEGGFSKKELSEYKLKALNTKLILKAKNAALYLNSNIQSRL</sequence>
<reference evidence="12 13" key="1">
    <citation type="submission" date="2020-07" db="EMBL/GenBank/DDBJ databases">
        <title>Transfer of Campylobacter canadensis to the novel genus Avispirillum gen. nov., that also includes two novel species recovered from migratory waterfowl: Avispirillum anseris sp. nov. and Avispirillum brantae sp. nov.</title>
        <authorList>
            <person name="Miller W.G."/>
            <person name="Chapman M.H."/>
            <person name="Yee E."/>
            <person name="Inglis G.D."/>
        </authorList>
    </citation>
    <scope>NUCLEOTIDE SEQUENCE [LARGE SCALE GENOMIC DNA]</scope>
    <source>
        <strain evidence="12 13">L283</strain>
    </source>
</reference>
<evidence type="ECO:0000256" key="5">
    <source>
        <dbReference type="ARBA" id="ARBA00022603"/>
    </source>
</evidence>
<comment type="subcellular location">
    <subcellularLocation>
        <location evidence="1 10">Cytoplasm</location>
    </subcellularLocation>
</comment>
<keyword evidence="4 10" id="KW-0698">rRNA processing</keyword>
<dbReference type="Gene3D" id="3.40.1280.10">
    <property type="match status" value="1"/>
</dbReference>
<keyword evidence="6 10" id="KW-0808">Transferase</keyword>
<dbReference type="PANTHER" id="PTHR30027:SF3">
    <property type="entry name" value="16S RRNA (URACIL(1498)-N(3))-METHYLTRANSFERASE"/>
    <property type="match status" value="1"/>
</dbReference>
<gene>
    <name evidence="12" type="ORF">AVCANL283_03080</name>
</gene>
<name>A0ABS7WQS8_9BACT</name>
<evidence type="ECO:0000313" key="12">
    <source>
        <dbReference type="EMBL" id="MBZ7987104.1"/>
    </source>
</evidence>
<comment type="catalytic activity">
    <reaction evidence="9 10">
        <text>uridine(1498) in 16S rRNA + S-adenosyl-L-methionine = N(3)-methyluridine(1498) in 16S rRNA + S-adenosyl-L-homocysteine + H(+)</text>
        <dbReference type="Rhea" id="RHEA:42920"/>
        <dbReference type="Rhea" id="RHEA-COMP:10283"/>
        <dbReference type="Rhea" id="RHEA-COMP:10284"/>
        <dbReference type="ChEBI" id="CHEBI:15378"/>
        <dbReference type="ChEBI" id="CHEBI:57856"/>
        <dbReference type="ChEBI" id="CHEBI:59789"/>
        <dbReference type="ChEBI" id="CHEBI:65315"/>
        <dbReference type="ChEBI" id="CHEBI:74502"/>
        <dbReference type="EC" id="2.1.1.193"/>
    </reaction>
</comment>
<dbReference type="CDD" id="cd18084">
    <property type="entry name" value="RsmE-like"/>
    <property type="match status" value="1"/>
</dbReference>
<evidence type="ECO:0000256" key="1">
    <source>
        <dbReference type="ARBA" id="ARBA00004496"/>
    </source>
</evidence>
<comment type="caution">
    <text evidence="12">The sequence shown here is derived from an EMBL/GenBank/DDBJ whole genome shotgun (WGS) entry which is preliminary data.</text>
</comment>
<evidence type="ECO:0000256" key="3">
    <source>
        <dbReference type="ARBA" id="ARBA00022490"/>
    </source>
</evidence>
<dbReference type="InterPro" id="IPR029028">
    <property type="entry name" value="Alpha/beta_knot_MTases"/>
</dbReference>
<dbReference type="GO" id="GO:0032259">
    <property type="term" value="P:methylation"/>
    <property type="evidence" value="ECO:0007669"/>
    <property type="project" value="UniProtKB-KW"/>
</dbReference>
<dbReference type="Proteomes" id="UP000786183">
    <property type="component" value="Unassembled WGS sequence"/>
</dbReference>
<dbReference type="Pfam" id="PF04452">
    <property type="entry name" value="Methyltrans_RNA"/>
    <property type="match status" value="1"/>
</dbReference>
<evidence type="ECO:0000256" key="6">
    <source>
        <dbReference type="ARBA" id="ARBA00022679"/>
    </source>
</evidence>
<dbReference type="InterPro" id="IPR029026">
    <property type="entry name" value="tRNA_m1G_MTases_N"/>
</dbReference>
<dbReference type="GO" id="GO:0008168">
    <property type="term" value="F:methyltransferase activity"/>
    <property type="evidence" value="ECO:0007669"/>
    <property type="project" value="UniProtKB-KW"/>
</dbReference>
<evidence type="ECO:0000256" key="10">
    <source>
        <dbReference type="PIRNR" id="PIRNR015601"/>
    </source>
</evidence>
<accession>A0ABS7WQS8</accession>
<protein>
    <recommendedName>
        <fullName evidence="10">Ribosomal RNA small subunit methyltransferase E</fullName>
        <ecNumber evidence="10">2.1.1.193</ecNumber>
    </recommendedName>
</protein>
<evidence type="ECO:0000256" key="9">
    <source>
        <dbReference type="ARBA" id="ARBA00047944"/>
    </source>
</evidence>
<dbReference type="PIRSF" id="PIRSF015601">
    <property type="entry name" value="MTase_slr0722"/>
    <property type="match status" value="1"/>
</dbReference>
<keyword evidence="5 10" id="KW-0489">Methyltransferase</keyword>
<evidence type="ECO:0000256" key="8">
    <source>
        <dbReference type="ARBA" id="ARBA00025699"/>
    </source>
</evidence>
<keyword evidence="3 10" id="KW-0963">Cytoplasm</keyword>
<comment type="similarity">
    <text evidence="2 10">Belongs to the RNA methyltransferase RsmE family.</text>
</comment>
<keyword evidence="13" id="KW-1185">Reference proteome</keyword>
<evidence type="ECO:0000313" key="13">
    <source>
        <dbReference type="Proteomes" id="UP000786183"/>
    </source>
</evidence>
<dbReference type="InterPro" id="IPR046886">
    <property type="entry name" value="RsmE_MTase_dom"/>
</dbReference>
<dbReference type="InterPro" id="IPR006700">
    <property type="entry name" value="RsmE"/>
</dbReference>
<dbReference type="RefSeq" id="WP_224325230.1">
    <property type="nucleotide sequence ID" value="NZ_JACGBB010000004.1"/>
</dbReference>
<dbReference type="EC" id="2.1.1.193" evidence="10"/>
<evidence type="ECO:0000256" key="2">
    <source>
        <dbReference type="ARBA" id="ARBA00005528"/>
    </source>
</evidence>
<organism evidence="12 13">
    <name type="scientific">Campylobacter canadensis</name>
    <dbReference type="NCBI Taxonomy" id="449520"/>
    <lineage>
        <taxon>Bacteria</taxon>
        <taxon>Pseudomonadati</taxon>
        <taxon>Campylobacterota</taxon>
        <taxon>Epsilonproteobacteria</taxon>
        <taxon>Campylobacterales</taxon>
        <taxon>Campylobacteraceae</taxon>
        <taxon>Campylobacter</taxon>
    </lineage>
</organism>
<feature type="domain" description="Ribosomal RNA small subunit methyltransferase E methyltransferase" evidence="11">
    <location>
        <begin position="72"/>
        <end position="215"/>
    </location>
</feature>
<keyword evidence="7 10" id="KW-0949">S-adenosyl-L-methionine</keyword>
<proteinExistence type="inferred from homology"/>
<dbReference type="SUPFAM" id="SSF75217">
    <property type="entry name" value="alpha/beta knot"/>
    <property type="match status" value="1"/>
</dbReference>
<comment type="function">
    <text evidence="8 10">Specifically methylates the N3 position of the uracil ring of uridine 1498 (m3U1498) in 16S rRNA. Acts on the fully assembled 30S ribosomal subunit.</text>
</comment>
<evidence type="ECO:0000259" key="11">
    <source>
        <dbReference type="Pfam" id="PF04452"/>
    </source>
</evidence>